<feature type="transmembrane region" description="Helical" evidence="10">
    <location>
        <begin position="86"/>
        <end position="104"/>
    </location>
</feature>
<feature type="transmembrane region" description="Helical" evidence="10">
    <location>
        <begin position="394"/>
        <end position="413"/>
    </location>
</feature>
<feature type="transmembrane region" description="Helical" evidence="10">
    <location>
        <begin position="329"/>
        <end position="350"/>
    </location>
</feature>
<evidence type="ECO:0000256" key="2">
    <source>
        <dbReference type="ARBA" id="ARBA00008240"/>
    </source>
</evidence>
<dbReference type="InterPro" id="IPR020846">
    <property type="entry name" value="MFS_dom"/>
</dbReference>
<evidence type="ECO:0000256" key="7">
    <source>
        <dbReference type="ARBA" id="ARBA00022989"/>
    </source>
</evidence>
<dbReference type="Pfam" id="PF07690">
    <property type="entry name" value="MFS_1"/>
    <property type="match status" value="1"/>
</dbReference>
<feature type="transmembrane region" description="Helical" evidence="10">
    <location>
        <begin position="52"/>
        <end position="74"/>
    </location>
</feature>
<feature type="region of interest" description="Disordered" evidence="9">
    <location>
        <begin position="422"/>
        <end position="442"/>
    </location>
</feature>
<evidence type="ECO:0000256" key="1">
    <source>
        <dbReference type="ARBA" id="ARBA00004651"/>
    </source>
</evidence>
<dbReference type="PANTHER" id="PTHR43528">
    <property type="entry name" value="ALPHA-KETOGLUTARATE PERMEASE"/>
    <property type="match status" value="1"/>
</dbReference>
<dbReference type="InterPro" id="IPR051084">
    <property type="entry name" value="H+-coupled_symporters"/>
</dbReference>
<keyword evidence="4" id="KW-1003">Cell membrane</keyword>
<gene>
    <name evidence="12" type="ORF">GCM10009559_00790</name>
</gene>
<feature type="domain" description="Major facilitator superfamily (MFS) profile" evidence="11">
    <location>
        <begin position="14"/>
        <end position="417"/>
    </location>
</feature>
<comment type="caution">
    <text evidence="12">The sequence shown here is derived from an EMBL/GenBank/DDBJ whole genome shotgun (WGS) entry which is preliminary data.</text>
</comment>
<organism evidence="12 13">
    <name type="scientific">Pseudonocardia zijingensis</name>
    <dbReference type="NCBI Taxonomy" id="153376"/>
    <lineage>
        <taxon>Bacteria</taxon>
        <taxon>Bacillati</taxon>
        <taxon>Actinomycetota</taxon>
        <taxon>Actinomycetes</taxon>
        <taxon>Pseudonocardiales</taxon>
        <taxon>Pseudonocardiaceae</taxon>
        <taxon>Pseudonocardia</taxon>
    </lineage>
</organism>
<dbReference type="SUPFAM" id="SSF103473">
    <property type="entry name" value="MFS general substrate transporter"/>
    <property type="match status" value="1"/>
</dbReference>
<protein>
    <submittedName>
        <fullName evidence="12">MFS transporter</fullName>
    </submittedName>
</protein>
<feature type="transmembrane region" description="Helical" evidence="10">
    <location>
        <begin position="271"/>
        <end position="292"/>
    </location>
</feature>
<dbReference type="Proteomes" id="UP001499967">
    <property type="component" value="Unassembled WGS sequence"/>
</dbReference>
<dbReference type="PANTHER" id="PTHR43528:SF1">
    <property type="entry name" value="ALPHA-KETOGLUTARATE PERMEASE"/>
    <property type="match status" value="1"/>
</dbReference>
<evidence type="ECO:0000259" key="11">
    <source>
        <dbReference type="PROSITE" id="PS50850"/>
    </source>
</evidence>
<reference evidence="13" key="1">
    <citation type="journal article" date="2019" name="Int. J. Syst. Evol. Microbiol.">
        <title>The Global Catalogue of Microorganisms (GCM) 10K type strain sequencing project: providing services to taxonomists for standard genome sequencing and annotation.</title>
        <authorList>
            <consortium name="The Broad Institute Genomics Platform"/>
            <consortium name="The Broad Institute Genome Sequencing Center for Infectious Disease"/>
            <person name="Wu L."/>
            <person name="Ma J."/>
        </authorList>
    </citation>
    <scope>NUCLEOTIDE SEQUENCE [LARGE SCALE GENOMIC DNA]</scope>
    <source>
        <strain evidence="13">JCM 11117</strain>
    </source>
</reference>
<keyword evidence="5 10" id="KW-0812">Transmembrane</keyword>
<dbReference type="EMBL" id="BAAAHP010000003">
    <property type="protein sequence ID" value="GAA0918991.1"/>
    <property type="molecule type" value="Genomic_DNA"/>
</dbReference>
<evidence type="ECO:0000256" key="5">
    <source>
        <dbReference type="ARBA" id="ARBA00022692"/>
    </source>
</evidence>
<dbReference type="InterPro" id="IPR005829">
    <property type="entry name" value="Sugar_transporter_CS"/>
</dbReference>
<evidence type="ECO:0000313" key="12">
    <source>
        <dbReference type="EMBL" id="GAA0918991.1"/>
    </source>
</evidence>
<keyword evidence="13" id="KW-1185">Reference proteome</keyword>
<dbReference type="RefSeq" id="WP_343937569.1">
    <property type="nucleotide sequence ID" value="NZ_BAAAHP010000003.1"/>
</dbReference>
<feature type="transmembrane region" description="Helical" evidence="10">
    <location>
        <begin position="151"/>
        <end position="174"/>
    </location>
</feature>
<dbReference type="PROSITE" id="PS00217">
    <property type="entry name" value="SUGAR_TRANSPORT_2"/>
    <property type="match status" value="1"/>
</dbReference>
<proteinExistence type="inferred from homology"/>
<dbReference type="PROSITE" id="PS00216">
    <property type="entry name" value="SUGAR_TRANSPORT_1"/>
    <property type="match status" value="1"/>
</dbReference>
<feature type="transmembrane region" description="Helical" evidence="10">
    <location>
        <begin position="110"/>
        <end position="130"/>
    </location>
</feature>
<keyword evidence="3" id="KW-0813">Transport</keyword>
<evidence type="ECO:0000256" key="9">
    <source>
        <dbReference type="SAM" id="MobiDB-lite"/>
    </source>
</evidence>
<feature type="transmembrane region" description="Helical" evidence="10">
    <location>
        <begin position="15"/>
        <end position="40"/>
    </location>
</feature>
<dbReference type="InterPro" id="IPR036259">
    <property type="entry name" value="MFS_trans_sf"/>
</dbReference>
<evidence type="ECO:0000256" key="6">
    <source>
        <dbReference type="ARBA" id="ARBA00022847"/>
    </source>
</evidence>
<sequence length="442" mass="46305">MTPVPDTRRRARRALLAIGFGHALEWYDWGIYAIFVPFFATQFFAPGDQVSAVLSSLAVFAVGFVARPVGGLVVGRLADRVGRRPMMALTVGGMAAASLLIGISPTYATIGVGASVVLVLARVVQGLATGGELPSAQTYLAEAAPPERRGLWSSVIYIASVGGNTIGVLLGLVLSLTLTPAQMADFGWRIPFVIGGVLGLVALWIRRSLEETEAFSREAAAGVRPRIWPEIVRHRREAAQVVGLSVGFTVVYYSWVISAPAYAISELGIDSSAALLAGVLASLVLIAVQPAWGALSDRIGRRPVLLISSLGTAALLFPLQAMVRDAVQLGIAMAIAMVFIGAGIAILPAAYAEMFPTRIRAVGLAVPYSIAVAAFGGTAPYLQTWVGTTLGRPAFTAYVVALLIVTAATVLTLREGRGADLAVDGRHPGREGGEREPARPAA</sequence>
<keyword evidence="7 10" id="KW-1133">Transmembrane helix</keyword>
<evidence type="ECO:0000256" key="4">
    <source>
        <dbReference type="ARBA" id="ARBA00022475"/>
    </source>
</evidence>
<evidence type="ECO:0000313" key="13">
    <source>
        <dbReference type="Proteomes" id="UP001499967"/>
    </source>
</evidence>
<dbReference type="PROSITE" id="PS50850">
    <property type="entry name" value="MFS"/>
    <property type="match status" value="1"/>
</dbReference>
<accession>A0ABP3ZBC8</accession>
<comment type="subcellular location">
    <subcellularLocation>
        <location evidence="1">Cell membrane</location>
        <topology evidence="1">Multi-pass membrane protein</topology>
    </subcellularLocation>
</comment>
<feature type="transmembrane region" description="Helical" evidence="10">
    <location>
        <begin position="186"/>
        <end position="205"/>
    </location>
</feature>
<name>A0ABP3ZBC8_9PSEU</name>
<evidence type="ECO:0000256" key="3">
    <source>
        <dbReference type="ARBA" id="ARBA00022448"/>
    </source>
</evidence>
<comment type="similarity">
    <text evidence="2">Belongs to the major facilitator superfamily. Metabolite:H+ Symporter (MHS) family (TC 2.A.1.6) family.</text>
</comment>
<dbReference type="Gene3D" id="1.20.1250.20">
    <property type="entry name" value="MFS general substrate transporter like domains"/>
    <property type="match status" value="2"/>
</dbReference>
<dbReference type="InterPro" id="IPR011701">
    <property type="entry name" value="MFS"/>
</dbReference>
<keyword evidence="8 10" id="KW-0472">Membrane</keyword>
<keyword evidence="6" id="KW-0769">Symport</keyword>
<feature type="transmembrane region" description="Helical" evidence="10">
    <location>
        <begin position="304"/>
        <end position="323"/>
    </location>
</feature>
<feature type="transmembrane region" description="Helical" evidence="10">
    <location>
        <begin position="241"/>
        <end position="265"/>
    </location>
</feature>
<feature type="transmembrane region" description="Helical" evidence="10">
    <location>
        <begin position="362"/>
        <end position="382"/>
    </location>
</feature>
<evidence type="ECO:0000256" key="8">
    <source>
        <dbReference type="ARBA" id="ARBA00023136"/>
    </source>
</evidence>
<evidence type="ECO:0000256" key="10">
    <source>
        <dbReference type="SAM" id="Phobius"/>
    </source>
</evidence>